<dbReference type="Proteomes" id="UP000195570">
    <property type="component" value="Unassembled WGS sequence"/>
</dbReference>
<evidence type="ECO:0000256" key="2">
    <source>
        <dbReference type="SAM" id="MobiDB-lite"/>
    </source>
</evidence>
<evidence type="ECO:0000313" key="4">
    <source>
        <dbReference type="Proteomes" id="UP000195570"/>
    </source>
</evidence>
<feature type="coiled-coil region" evidence="1">
    <location>
        <begin position="809"/>
        <end position="843"/>
    </location>
</feature>
<dbReference type="GeneID" id="92380128"/>
<evidence type="ECO:0000256" key="1">
    <source>
        <dbReference type="SAM" id="Coils"/>
    </source>
</evidence>
<feature type="compositionally biased region" description="Low complexity" evidence="2">
    <location>
        <begin position="318"/>
        <end position="332"/>
    </location>
</feature>
<evidence type="ECO:0000313" key="3">
    <source>
        <dbReference type="EMBL" id="SCU68858.1"/>
    </source>
</evidence>
<accession>A0A1G4IAF6</accession>
<dbReference type="VEuPathDB" id="TriTrypDB:TEOVI_000618900"/>
<reference evidence="3" key="1">
    <citation type="submission" date="2016-09" db="EMBL/GenBank/DDBJ databases">
        <authorList>
            <person name="Hebert L."/>
            <person name="Moumen B."/>
        </authorList>
    </citation>
    <scope>NUCLEOTIDE SEQUENCE [LARGE SCALE GENOMIC DNA]</scope>
    <source>
        <strain evidence="3">OVI</strain>
    </source>
</reference>
<dbReference type="AlphaFoldDB" id="A0A1G4IAF6"/>
<feature type="region of interest" description="Disordered" evidence="2">
    <location>
        <begin position="278"/>
        <end position="338"/>
    </location>
</feature>
<feature type="compositionally biased region" description="Polar residues" evidence="2">
    <location>
        <begin position="301"/>
        <end position="311"/>
    </location>
</feature>
<gene>
    <name evidence="3" type="ORF">TEOVI_000618900</name>
</gene>
<protein>
    <submittedName>
        <fullName evidence="3">Uncharacterized protein</fullName>
    </submittedName>
</protein>
<keyword evidence="4" id="KW-1185">Reference proteome</keyword>
<keyword evidence="1" id="KW-0175">Coiled coil</keyword>
<sequence>MGVCQSNLITSEAVKDGGRENCKCRWLQLDSNKLNMEGKTSCPEAANEFTARLAEKSARRFPSSGSAGTQTCSIRTCPTLLNADFDVSHQSLLGRWWNLPVVSSGDKFSFGTTLSIPSESSTPYTALSVPTTEEAVKSGLSQESGRFRPSRWISLVCPIPASSSLSGSGTGLHEGCCRGGGCYGECNRYLSARSNCSGISSENSTLLACFFEAKGVFAFRISSEESTAKDAAFLRKRGLHACRGTYVRRWDRVECFSASNQSNALTIFPMKPSSCPSSLREGSPVTPFGQLSTDDARAPSTADSGQESSRSSADRNSVHSSSAHPSSLLPSSETSNGSGTPMFPKECLHCHHFATVNDLTESVSCNCMKSQTPLVDQGSWAPNLEMASYDTCDSPYDPLASSLLPKRRGTCAMIEEPLNPKPNNVHEPKSRGSAVQPVPAGIIVNCFDVSIDPSKWKECGYRRTALDCLNEAILSSGCNFGEGVVTSVMYGGMCVVECPSEAAVARLQDSMRVNKWDTSVSSKSLKAAAKRAARKGHSGSAASGSDSLPHDSYRVVMCVGGKWPFDELDTSKWRKGDVNSISADCPHAAASITPWIDVDAVALIVRNWAVHLLSHMEYAKPLAAYVQRFRGLLPFLRLAPAEDILHDYVHVSSGSKFTENVKENEAIASSWVNHSYLSTEGVCDTTACSSVDGEGPPTRGENAPAQHVDAEIPPLDLRSVKRQGGSRGLRFRSKTLFCSMVRGKEALSREEGGKSCTTASHTNYDPLSGGGGSCVEGRSAKSPSSWPSVLQPLPYDEEQVLWERAMLEVKAVNTELRELIDARHATEKELAQLNSTLQIMKRLFLPHSSMGEVNPLCMYLTTALEEPTELPGRRAFVGGRDWFPCLAALLSSPKNALCSIEIVQPMIISSLPQLGMVTGLLYHDSAMKNLQSLVIPCDQLCGFSTRANAPASGRKGHGFRTKTTLRGESSGKANCGPSAQRFRRLRNGVRNCKFFLTPKQVKDVFLALTTSVSNNTRHPNFVLSLKGFPVGGTKSGQSKIRRFIHRFFHVKSGWESATTQKPPRASSLSPAFEETLTINGRMDEMEFICCAEDDVCIALRDAERRPHCMLLRRREKHLSLANDTPGYSPVSGGKEGEGDEELSSTESCWVYGLHSERLLAAVMECVNLLLLDRAPQMFETLKVACDRRGSKRLEGTAATRHWGGVTLTC</sequence>
<comment type="caution">
    <text evidence="3">The sequence shown here is derived from an EMBL/GenBank/DDBJ whole genome shotgun (WGS) entry which is preliminary data.</text>
</comment>
<proteinExistence type="predicted"/>
<dbReference type="RefSeq" id="XP_067079937.1">
    <property type="nucleotide sequence ID" value="XM_067223836.1"/>
</dbReference>
<name>A0A1G4IAF6_TRYEQ</name>
<organism evidence="3 4">
    <name type="scientific">Trypanosoma equiperdum</name>
    <dbReference type="NCBI Taxonomy" id="5694"/>
    <lineage>
        <taxon>Eukaryota</taxon>
        <taxon>Discoba</taxon>
        <taxon>Euglenozoa</taxon>
        <taxon>Kinetoplastea</taxon>
        <taxon>Metakinetoplastina</taxon>
        <taxon>Trypanosomatida</taxon>
        <taxon>Trypanosomatidae</taxon>
        <taxon>Trypanosoma</taxon>
    </lineage>
</organism>
<dbReference type="EMBL" id="CZPT02001086">
    <property type="protein sequence ID" value="SCU68858.1"/>
    <property type="molecule type" value="Genomic_DNA"/>
</dbReference>